<dbReference type="STRING" id="445710.ATSB10_13710"/>
<dbReference type="PATRIC" id="fig|445710.3.peg.1367"/>
<keyword evidence="2" id="KW-1185">Reference proteome</keyword>
<evidence type="ECO:0000313" key="1">
    <source>
        <dbReference type="EMBL" id="AND68825.1"/>
    </source>
</evidence>
<dbReference type="AlphaFoldDB" id="A0A169GRK4"/>
<proteinExistence type="predicted"/>
<name>A0A169GRK4_9GAMM</name>
<gene>
    <name evidence="1" type="ORF">ATSB10_13710</name>
</gene>
<sequence length="59" mass="6682">MRALRTRIKTLDDRRSPLNSDSSMRWNDERVLCHVLGGQQLLALPNTRLLVIPANAGIQ</sequence>
<accession>A0A169GRK4</accession>
<dbReference type="Proteomes" id="UP000077255">
    <property type="component" value="Chromosome"/>
</dbReference>
<protein>
    <submittedName>
        <fullName evidence="1">Uncharacterized protein</fullName>
    </submittedName>
</protein>
<evidence type="ECO:0000313" key="2">
    <source>
        <dbReference type="Proteomes" id="UP000077255"/>
    </source>
</evidence>
<reference evidence="1 2" key="1">
    <citation type="submission" date="2016-02" db="EMBL/GenBank/DDBJ databases">
        <title>Complete genome sequencing and analysis of ATSB10, Dyella thiooxydans isolated from rhizosphere soil of sunflower (Helianthus annuus L.).</title>
        <authorList>
            <person name="Lee Y."/>
            <person name="Hwangbo K."/>
            <person name="Chung H."/>
            <person name="Yoo J."/>
            <person name="Kim K.Y."/>
            <person name="Sa T.M."/>
            <person name="Um Y."/>
            <person name="Madhaiyan M."/>
        </authorList>
    </citation>
    <scope>NUCLEOTIDE SEQUENCE [LARGE SCALE GENOMIC DNA]</scope>
    <source>
        <strain evidence="1 2">ATSB10</strain>
    </source>
</reference>
<dbReference type="KEGG" id="dtx:ATSB10_13710"/>
<dbReference type="EMBL" id="CP014841">
    <property type="protein sequence ID" value="AND68825.1"/>
    <property type="molecule type" value="Genomic_DNA"/>
</dbReference>
<organism evidence="1 2">
    <name type="scientific">Dyella thiooxydans</name>
    <dbReference type="NCBI Taxonomy" id="445710"/>
    <lineage>
        <taxon>Bacteria</taxon>
        <taxon>Pseudomonadati</taxon>
        <taxon>Pseudomonadota</taxon>
        <taxon>Gammaproteobacteria</taxon>
        <taxon>Lysobacterales</taxon>
        <taxon>Rhodanobacteraceae</taxon>
        <taxon>Dyella</taxon>
    </lineage>
</organism>